<dbReference type="InterPro" id="IPR004358">
    <property type="entry name" value="Sig_transdc_His_kin-like_C"/>
</dbReference>
<gene>
    <name evidence="12" type="ORF">CHR90_05310</name>
</gene>
<organism evidence="12 13">
    <name type="scientific">Elstera cyanobacteriorum</name>
    <dbReference type="NCBI Taxonomy" id="2022747"/>
    <lineage>
        <taxon>Bacteria</taxon>
        <taxon>Pseudomonadati</taxon>
        <taxon>Pseudomonadota</taxon>
        <taxon>Alphaproteobacteria</taxon>
        <taxon>Rhodospirillales</taxon>
        <taxon>Rhodospirillaceae</taxon>
        <taxon>Elstera</taxon>
    </lineage>
</organism>
<evidence type="ECO:0000256" key="8">
    <source>
        <dbReference type="ARBA" id="ARBA00022777"/>
    </source>
</evidence>
<feature type="domain" description="Histidine kinase" evidence="11">
    <location>
        <begin position="117"/>
        <end position="315"/>
    </location>
</feature>
<keyword evidence="9" id="KW-0067">ATP-binding</keyword>
<dbReference type="InterPro" id="IPR036097">
    <property type="entry name" value="HisK_dim/P_sf"/>
</dbReference>
<dbReference type="InterPro" id="IPR003661">
    <property type="entry name" value="HisK_dim/P_dom"/>
</dbReference>
<dbReference type="InterPro" id="IPR003594">
    <property type="entry name" value="HATPase_dom"/>
</dbReference>
<dbReference type="GO" id="GO:0005886">
    <property type="term" value="C:plasma membrane"/>
    <property type="evidence" value="ECO:0007669"/>
    <property type="project" value="UniProtKB-SubCell"/>
</dbReference>
<reference evidence="12 13" key="1">
    <citation type="submission" date="2017-07" db="EMBL/GenBank/DDBJ databases">
        <title>Elstera cyanobacteriorum sp. nov., a novel bacterium isolated from cyanobacterial aggregates in a eutrophic lake.</title>
        <authorList>
            <person name="Cai H."/>
        </authorList>
    </citation>
    <scope>NUCLEOTIDE SEQUENCE [LARGE SCALE GENOMIC DNA]</scope>
    <source>
        <strain evidence="12 13">TH019</strain>
    </source>
</reference>
<comment type="caution">
    <text evidence="12">The sequence shown here is derived from an EMBL/GenBank/DDBJ whole genome shotgun (WGS) entry which is preliminary data.</text>
</comment>
<evidence type="ECO:0000256" key="10">
    <source>
        <dbReference type="SAM" id="Phobius"/>
    </source>
</evidence>
<protein>
    <recommendedName>
        <fullName evidence="3">histidine kinase</fullName>
        <ecNumber evidence="3">2.7.13.3</ecNumber>
    </recommendedName>
</protein>
<dbReference type="Proteomes" id="UP000216361">
    <property type="component" value="Unassembled WGS sequence"/>
</dbReference>
<keyword evidence="7" id="KW-0547">Nucleotide-binding</keyword>
<comment type="subcellular location">
    <subcellularLocation>
        <location evidence="2">Cell membrane</location>
        <topology evidence="2">Multi-pass membrane protein</topology>
    </subcellularLocation>
</comment>
<evidence type="ECO:0000256" key="6">
    <source>
        <dbReference type="ARBA" id="ARBA00022679"/>
    </source>
</evidence>
<comment type="catalytic activity">
    <reaction evidence="1">
        <text>ATP + protein L-histidine = ADP + protein N-phospho-L-histidine.</text>
        <dbReference type="EC" id="2.7.13.3"/>
    </reaction>
</comment>
<dbReference type="CDD" id="cd00075">
    <property type="entry name" value="HATPase"/>
    <property type="match status" value="1"/>
</dbReference>
<dbReference type="EC" id="2.7.13.3" evidence="3"/>
<keyword evidence="8" id="KW-0418">Kinase</keyword>
<dbReference type="AlphaFoldDB" id="A0A255XT31"/>
<keyword evidence="10" id="KW-0472">Membrane</keyword>
<dbReference type="SUPFAM" id="SSF55874">
    <property type="entry name" value="ATPase domain of HSP90 chaperone/DNA topoisomerase II/histidine kinase"/>
    <property type="match status" value="1"/>
</dbReference>
<proteinExistence type="predicted"/>
<dbReference type="GO" id="GO:0005524">
    <property type="term" value="F:ATP binding"/>
    <property type="evidence" value="ECO:0007669"/>
    <property type="project" value="UniProtKB-KW"/>
</dbReference>
<dbReference type="EMBL" id="NOXS01000029">
    <property type="protein sequence ID" value="OYQ20128.1"/>
    <property type="molecule type" value="Genomic_DNA"/>
</dbReference>
<dbReference type="Gene3D" id="3.30.565.10">
    <property type="entry name" value="Histidine kinase-like ATPase, C-terminal domain"/>
    <property type="match status" value="1"/>
</dbReference>
<dbReference type="InterPro" id="IPR005467">
    <property type="entry name" value="His_kinase_dom"/>
</dbReference>
<name>A0A255XT31_9PROT</name>
<dbReference type="Pfam" id="PF00512">
    <property type="entry name" value="HisKA"/>
    <property type="match status" value="1"/>
</dbReference>
<evidence type="ECO:0000256" key="4">
    <source>
        <dbReference type="ARBA" id="ARBA00022475"/>
    </source>
</evidence>
<keyword evidence="10" id="KW-1133">Transmembrane helix</keyword>
<evidence type="ECO:0000256" key="9">
    <source>
        <dbReference type="ARBA" id="ARBA00022840"/>
    </source>
</evidence>
<keyword evidence="13" id="KW-1185">Reference proteome</keyword>
<dbReference type="PROSITE" id="PS50109">
    <property type="entry name" value="HIS_KIN"/>
    <property type="match status" value="1"/>
</dbReference>
<dbReference type="PANTHER" id="PTHR44936:SF10">
    <property type="entry name" value="SENSOR PROTEIN RSTB"/>
    <property type="match status" value="1"/>
</dbReference>
<evidence type="ECO:0000313" key="13">
    <source>
        <dbReference type="Proteomes" id="UP000216361"/>
    </source>
</evidence>
<dbReference type="PRINTS" id="PR00344">
    <property type="entry name" value="BCTRLSENSOR"/>
</dbReference>
<keyword evidence="10" id="KW-0812">Transmembrane</keyword>
<evidence type="ECO:0000256" key="2">
    <source>
        <dbReference type="ARBA" id="ARBA00004651"/>
    </source>
</evidence>
<sequence>MITAATLALVLSLPAAGIATLWLLRGRPLGIDADEAAVLTGILAPITGLIGYIFHRSLTEPLRRLTAWAHDLDRRADIPPPPPHQGTREAADLAQSLLALAERQHARSAYLSSFAAHVSHALKSPLTAVRGAAELMADDPTMPPETRQRFLKNILTDCDRLTRLLDDLRGLAEAEAPLPGGRCRLAEILADLDTAAPGLTLSLSGTPERPLPLSRQALTMVLGHLAENAHQHGATRLSITVTNPPGLIVEDDGPGIAASVRTTLFESFVTTRADTGGTGLGLAIVRATLAAHGGSIDLTTGQTLTGAAFSIRLPV</sequence>
<dbReference type="Pfam" id="PF02518">
    <property type="entry name" value="HATPase_c"/>
    <property type="match status" value="1"/>
</dbReference>
<accession>A0A255XT31</accession>
<evidence type="ECO:0000256" key="1">
    <source>
        <dbReference type="ARBA" id="ARBA00000085"/>
    </source>
</evidence>
<feature type="transmembrane region" description="Helical" evidence="10">
    <location>
        <begin position="36"/>
        <end position="54"/>
    </location>
</feature>
<evidence type="ECO:0000259" key="11">
    <source>
        <dbReference type="PROSITE" id="PS50109"/>
    </source>
</evidence>
<keyword evidence="4" id="KW-1003">Cell membrane</keyword>
<dbReference type="Pfam" id="PF00672">
    <property type="entry name" value="HAMP"/>
    <property type="match status" value="1"/>
</dbReference>
<dbReference type="SMART" id="SM00387">
    <property type="entry name" value="HATPase_c"/>
    <property type="match status" value="1"/>
</dbReference>
<evidence type="ECO:0000256" key="3">
    <source>
        <dbReference type="ARBA" id="ARBA00012438"/>
    </source>
</evidence>
<dbReference type="Gene3D" id="1.10.287.130">
    <property type="match status" value="1"/>
</dbReference>
<dbReference type="InterPro" id="IPR003660">
    <property type="entry name" value="HAMP_dom"/>
</dbReference>
<dbReference type="InterPro" id="IPR036890">
    <property type="entry name" value="HATPase_C_sf"/>
</dbReference>
<keyword evidence="5" id="KW-0597">Phosphoprotein</keyword>
<evidence type="ECO:0000256" key="7">
    <source>
        <dbReference type="ARBA" id="ARBA00022741"/>
    </source>
</evidence>
<keyword evidence="6" id="KW-0808">Transferase</keyword>
<dbReference type="SMART" id="SM00388">
    <property type="entry name" value="HisKA"/>
    <property type="match status" value="1"/>
</dbReference>
<evidence type="ECO:0000313" key="12">
    <source>
        <dbReference type="EMBL" id="OYQ20128.1"/>
    </source>
</evidence>
<evidence type="ECO:0000256" key="5">
    <source>
        <dbReference type="ARBA" id="ARBA00022553"/>
    </source>
</evidence>
<dbReference type="SUPFAM" id="SSF47384">
    <property type="entry name" value="Homodimeric domain of signal transducing histidine kinase"/>
    <property type="match status" value="1"/>
</dbReference>
<dbReference type="CDD" id="cd00082">
    <property type="entry name" value="HisKA"/>
    <property type="match status" value="1"/>
</dbReference>
<dbReference type="InterPro" id="IPR050980">
    <property type="entry name" value="2C_sensor_his_kinase"/>
</dbReference>
<dbReference type="PANTHER" id="PTHR44936">
    <property type="entry name" value="SENSOR PROTEIN CREC"/>
    <property type="match status" value="1"/>
</dbReference>
<dbReference type="GO" id="GO:0000155">
    <property type="term" value="F:phosphorelay sensor kinase activity"/>
    <property type="evidence" value="ECO:0007669"/>
    <property type="project" value="InterPro"/>
</dbReference>